<name>A0A382UVL9_9ZZZZ</name>
<dbReference type="EMBL" id="UINC01146805">
    <property type="protein sequence ID" value="SVD37748.1"/>
    <property type="molecule type" value="Genomic_DNA"/>
</dbReference>
<evidence type="ECO:0000313" key="1">
    <source>
        <dbReference type="EMBL" id="SVD37748.1"/>
    </source>
</evidence>
<reference evidence="1" key="1">
    <citation type="submission" date="2018-05" db="EMBL/GenBank/DDBJ databases">
        <authorList>
            <person name="Lanie J.A."/>
            <person name="Ng W.-L."/>
            <person name="Kazmierczak K.M."/>
            <person name="Andrzejewski T.M."/>
            <person name="Davidsen T.M."/>
            <person name="Wayne K.J."/>
            <person name="Tettelin H."/>
            <person name="Glass J.I."/>
            <person name="Rusch D."/>
            <person name="Podicherti R."/>
            <person name="Tsui H.-C.T."/>
            <person name="Winkler M.E."/>
        </authorList>
    </citation>
    <scope>NUCLEOTIDE SEQUENCE</scope>
</reference>
<dbReference type="AlphaFoldDB" id="A0A382UVL9"/>
<proteinExistence type="predicted"/>
<accession>A0A382UVL9</accession>
<sequence length="24" mass="3004">MRKNVLEELIILKKFYLKIHQKAF</sequence>
<protein>
    <submittedName>
        <fullName evidence="1">Uncharacterized protein</fullName>
    </submittedName>
</protein>
<gene>
    <name evidence="1" type="ORF">METZ01_LOCUS390602</name>
</gene>
<organism evidence="1">
    <name type="scientific">marine metagenome</name>
    <dbReference type="NCBI Taxonomy" id="408172"/>
    <lineage>
        <taxon>unclassified sequences</taxon>
        <taxon>metagenomes</taxon>
        <taxon>ecological metagenomes</taxon>
    </lineage>
</organism>